<dbReference type="RefSeq" id="WP_219874104.1">
    <property type="nucleotide sequence ID" value="NZ_JAHZIJ010000017.1"/>
</dbReference>
<proteinExistence type="inferred from homology"/>
<dbReference type="Proteomes" id="UP000812277">
    <property type="component" value="Unassembled WGS sequence"/>
</dbReference>
<evidence type="ECO:0000256" key="5">
    <source>
        <dbReference type="SAM" id="MobiDB-lite"/>
    </source>
</evidence>
<evidence type="ECO:0000256" key="3">
    <source>
        <dbReference type="ARBA" id="ARBA00022448"/>
    </source>
</evidence>
<evidence type="ECO:0000313" key="8">
    <source>
        <dbReference type="Proteomes" id="UP000812277"/>
    </source>
</evidence>
<feature type="region of interest" description="Disordered" evidence="5">
    <location>
        <begin position="1"/>
        <end position="20"/>
    </location>
</feature>
<evidence type="ECO:0000256" key="1">
    <source>
        <dbReference type="ARBA" id="ARBA00004196"/>
    </source>
</evidence>
<dbReference type="EMBL" id="JAHZIJ010000017">
    <property type="protein sequence ID" value="MBW7476852.1"/>
    <property type="molecule type" value="Genomic_DNA"/>
</dbReference>
<keyword evidence="4" id="KW-0732">Signal</keyword>
<dbReference type="Gene3D" id="3.40.190.10">
    <property type="entry name" value="Periplasmic binding protein-like II"/>
    <property type="match status" value="1"/>
</dbReference>
<dbReference type="InterPro" id="IPR006059">
    <property type="entry name" value="SBP"/>
</dbReference>
<dbReference type="InterPro" id="IPR050490">
    <property type="entry name" value="Bact_solute-bd_prot1"/>
</dbReference>
<comment type="similarity">
    <text evidence="2">Belongs to the bacterial solute-binding protein 1 family.</text>
</comment>
<name>A0ABS7DA87_9BACL</name>
<keyword evidence="6" id="KW-0812">Transmembrane</keyword>
<organism evidence="7 8">
    <name type="scientific">Paenibacillus oenotherae</name>
    <dbReference type="NCBI Taxonomy" id="1435645"/>
    <lineage>
        <taxon>Bacteria</taxon>
        <taxon>Bacillati</taxon>
        <taxon>Bacillota</taxon>
        <taxon>Bacilli</taxon>
        <taxon>Bacillales</taxon>
        <taxon>Paenibacillaceae</taxon>
        <taxon>Paenibacillus</taxon>
    </lineage>
</organism>
<feature type="transmembrane region" description="Helical" evidence="6">
    <location>
        <begin position="43"/>
        <end position="64"/>
    </location>
</feature>
<dbReference type="PANTHER" id="PTHR43649:SF31">
    <property type="entry name" value="SN-GLYCEROL-3-PHOSPHATE-BINDING PERIPLASMIC PROTEIN UGPB"/>
    <property type="match status" value="1"/>
</dbReference>
<dbReference type="Pfam" id="PF13416">
    <property type="entry name" value="SBP_bac_8"/>
    <property type="match status" value="1"/>
</dbReference>
<evidence type="ECO:0000256" key="2">
    <source>
        <dbReference type="ARBA" id="ARBA00008520"/>
    </source>
</evidence>
<protein>
    <submittedName>
        <fullName evidence="7">ABC transporter substrate-binding protein</fullName>
    </submittedName>
</protein>
<evidence type="ECO:0000313" key="7">
    <source>
        <dbReference type="EMBL" id="MBW7476852.1"/>
    </source>
</evidence>
<dbReference type="SUPFAM" id="SSF53850">
    <property type="entry name" value="Periplasmic binding protein-like II"/>
    <property type="match status" value="1"/>
</dbReference>
<dbReference type="PANTHER" id="PTHR43649">
    <property type="entry name" value="ARABINOSE-BINDING PROTEIN-RELATED"/>
    <property type="match status" value="1"/>
</dbReference>
<keyword evidence="6" id="KW-1133">Transmembrane helix</keyword>
<accession>A0ABS7DA87</accession>
<keyword evidence="3" id="KW-0813">Transport</keyword>
<sequence length="519" mass="57848">MKEPVKDWESQLAGRPPIKNGFTSDLEHKVRERIRMRQRKNKSAFRAVAALMSIVIILGGGWWFRDDWKGMLNLDKPEDALTALLNDPLGDKEVTLSVQLMMYRDFDQIKKPFIIRHPSVTIETIMTEVETMHQPEKFKAFVDKANPDIFMLPVEIYSAMAAEGKLKSLDTLFKQHKFDLEAYHAPLVEMLRLAGGGELYGFTTDFNSSTLLVNRGLFQEQGIALPEAGASIDDILNTAARFKGTGVYGLVTGSGSMERGGLSGFATFIGQSSGLKTLSYGEDKVEASLQSEGWKGVWQRLVDGYKDGWLGESKPIDWSKGAMTNKQIYSTELFANGKTAMIIADDRYYKDLLTYEAATKKPMDWISVPFKLDPGVTNPYDYLSANYVYAINAKSTNEEAAWELLRFIVGKETADKYDRIGDRGPNLLARSAAMKSQLKEKWNGYYGMGVDPERAASGRKDVADGRYIESQREFIKLGKEQMDAVVKGTKTVESALSELQGKLDAFLAGLGGRGGENNE</sequence>
<comment type="caution">
    <text evidence="7">The sequence shown here is derived from an EMBL/GenBank/DDBJ whole genome shotgun (WGS) entry which is preliminary data.</text>
</comment>
<keyword evidence="8" id="KW-1185">Reference proteome</keyword>
<comment type="subcellular location">
    <subcellularLocation>
        <location evidence="1">Cell envelope</location>
    </subcellularLocation>
</comment>
<evidence type="ECO:0000256" key="4">
    <source>
        <dbReference type="ARBA" id="ARBA00022729"/>
    </source>
</evidence>
<evidence type="ECO:0000256" key="6">
    <source>
        <dbReference type="SAM" id="Phobius"/>
    </source>
</evidence>
<reference evidence="7 8" key="1">
    <citation type="submission" date="2021-07" db="EMBL/GenBank/DDBJ databases">
        <title>Paenibacillus radiodurans sp. nov., isolated from the southeastern edge of Tengger Desert.</title>
        <authorList>
            <person name="Zhang G."/>
        </authorList>
    </citation>
    <scope>NUCLEOTIDE SEQUENCE [LARGE SCALE GENOMIC DNA]</scope>
    <source>
        <strain evidence="7 8">DT7-4</strain>
    </source>
</reference>
<gene>
    <name evidence="7" type="ORF">K0T92_19225</name>
</gene>
<keyword evidence="6" id="KW-0472">Membrane</keyword>